<protein>
    <submittedName>
        <fullName evidence="1">Uncharacterized protein</fullName>
    </submittedName>
</protein>
<dbReference type="RefSeq" id="WP_229230800.1">
    <property type="nucleotide sequence ID" value="NZ_AP024525.1"/>
</dbReference>
<dbReference type="Proteomes" id="UP001319861">
    <property type="component" value="Chromosome"/>
</dbReference>
<dbReference type="EMBL" id="AP024525">
    <property type="protein sequence ID" value="BCT78167.1"/>
    <property type="molecule type" value="Genomic_DNA"/>
</dbReference>
<sequence length="57" mass="6165">MSTMHRILTSAFGTFGFFAAPRRGTADADAREVPGDRWGALTSSPWMGLYIEEADAA</sequence>
<reference evidence="1 2" key="1">
    <citation type="journal article" date="2021" name="J. Biosci. Bioeng.">
        <title>Identification and characterization of a chc gene cluster responsible for the aromatization pathway of cyclohexanecarboxylate degradation in Sinomonas cyclohexanicum ATCC 51369.</title>
        <authorList>
            <person name="Yamamoto T."/>
            <person name="Hasegawa Y."/>
            <person name="Lau P.C.K."/>
            <person name="Iwaki H."/>
        </authorList>
    </citation>
    <scope>NUCLEOTIDE SEQUENCE [LARGE SCALE GENOMIC DNA]</scope>
    <source>
        <strain evidence="1 2">ATCC 51369</strain>
    </source>
</reference>
<evidence type="ECO:0000313" key="1">
    <source>
        <dbReference type="EMBL" id="BCT78167.1"/>
    </source>
</evidence>
<gene>
    <name evidence="1" type="ORF">SCMU_40090</name>
</gene>
<evidence type="ECO:0000313" key="2">
    <source>
        <dbReference type="Proteomes" id="UP001319861"/>
    </source>
</evidence>
<proteinExistence type="predicted"/>
<organism evidence="1 2">
    <name type="scientific">Sinomonas cyclohexanicum</name>
    <name type="common">Corynebacterium cyclohexanicum</name>
    <dbReference type="NCBI Taxonomy" id="322009"/>
    <lineage>
        <taxon>Bacteria</taxon>
        <taxon>Bacillati</taxon>
        <taxon>Actinomycetota</taxon>
        <taxon>Actinomycetes</taxon>
        <taxon>Micrococcales</taxon>
        <taxon>Micrococcaceae</taxon>
        <taxon>Sinomonas</taxon>
    </lineage>
</organism>
<accession>A0ABM7Q0S3</accession>
<name>A0ABM7Q0S3_SINCY</name>
<keyword evidence="2" id="KW-1185">Reference proteome</keyword>